<dbReference type="EMBL" id="UZAN01056260">
    <property type="protein sequence ID" value="VDP91181.1"/>
    <property type="molecule type" value="Genomic_DNA"/>
</dbReference>
<keyword evidence="2 8" id="KW-0547">Nucleotide-binding</keyword>
<protein>
    <recommendedName>
        <fullName evidence="6">Probable arginine--tRNA ligase, mitochondrial</fullName>
    </recommendedName>
    <alternativeName>
        <fullName evidence="5">Arginyl-tRNA synthetase</fullName>
    </alternativeName>
</protein>
<evidence type="ECO:0000256" key="2">
    <source>
        <dbReference type="ARBA" id="ARBA00022741"/>
    </source>
</evidence>
<dbReference type="GO" id="GO:0004814">
    <property type="term" value="F:arginine-tRNA ligase activity"/>
    <property type="evidence" value="ECO:0007669"/>
    <property type="project" value="InterPro"/>
</dbReference>
<dbReference type="WBParaSite" id="ECPE_0001394901-mRNA-1">
    <property type="protein sequence ID" value="ECPE_0001394901-mRNA-1"/>
    <property type="gene ID" value="ECPE_0001394901"/>
</dbReference>
<keyword evidence="1 8" id="KW-0436">Ligase</keyword>
<reference evidence="10 11" key="2">
    <citation type="submission" date="2018-11" db="EMBL/GenBank/DDBJ databases">
        <authorList>
            <consortium name="Pathogen Informatics"/>
        </authorList>
    </citation>
    <scope>NUCLEOTIDE SEQUENCE [LARGE SCALE GENOMIC DNA]</scope>
    <source>
        <strain evidence="10 11">Egypt</strain>
    </source>
</reference>
<name>A0A183B3X4_9TREM</name>
<dbReference type="PRINTS" id="PR01038">
    <property type="entry name" value="TRNASYNTHARG"/>
</dbReference>
<evidence type="ECO:0000256" key="3">
    <source>
        <dbReference type="ARBA" id="ARBA00022840"/>
    </source>
</evidence>
<evidence type="ECO:0000256" key="4">
    <source>
        <dbReference type="ARBA" id="ARBA00023146"/>
    </source>
</evidence>
<evidence type="ECO:0000256" key="1">
    <source>
        <dbReference type="ARBA" id="ARBA00022598"/>
    </source>
</evidence>
<feature type="domain" description="Arginyl-tRNA synthetase catalytic core" evidence="9">
    <location>
        <begin position="17"/>
        <end position="172"/>
    </location>
</feature>
<dbReference type="GO" id="GO:0005739">
    <property type="term" value="C:mitochondrion"/>
    <property type="evidence" value="ECO:0007669"/>
    <property type="project" value="TreeGrafter"/>
</dbReference>
<evidence type="ECO:0000313" key="10">
    <source>
        <dbReference type="EMBL" id="VDP91181.1"/>
    </source>
</evidence>
<dbReference type="Pfam" id="PF00750">
    <property type="entry name" value="tRNA-synt_1d"/>
    <property type="match status" value="1"/>
</dbReference>
<gene>
    <name evidence="10" type="ORF">ECPE_LOCUS13909</name>
</gene>
<dbReference type="InterPro" id="IPR035684">
    <property type="entry name" value="ArgRS_core"/>
</dbReference>
<dbReference type="Proteomes" id="UP000272942">
    <property type="component" value="Unassembled WGS sequence"/>
</dbReference>
<keyword evidence="8" id="KW-0648">Protein biosynthesis</keyword>
<evidence type="ECO:0000256" key="8">
    <source>
        <dbReference type="RuleBase" id="RU363038"/>
    </source>
</evidence>
<keyword evidence="4 8" id="KW-0030">Aminoacyl-tRNA synthetase</keyword>
<evidence type="ECO:0000259" key="9">
    <source>
        <dbReference type="Pfam" id="PF00750"/>
    </source>
</evidence>
<dbReference type="InterPro" id="IPR001412">
    <property type="entry name" value="aa-tRNA-synth_I_CS"/>
</dbReference>
<dbReference type="InterPro" id="IPR014729">
    <property type="entry name" value="Rossmann-like_a/b/a_fold"/>
</dbReference>
<proteinExistence type="inferred from homology"/>
<dbReference type="InterPro" id="IPR001278">
    <property type="entry name" value="Arg-tRNA-ligase"/>
</dbReference>
<keyword evidence="3 8" id="KW-0067">ATP-binding</keyword>
<comment type="similarity">
    <text evidence="8">Belongs to the class-I aminoacyl-tRNA synthetase family.</text>
</comment>
<evidence type="ECO:0000313" key="12">
    <source>
        <dbReference type="WBParaSite" id="ECPE_0001394901-mRNA-1"/>
    </source>
</evidence>
<evidence type="ECO:0000256" key="7">
    <source>
        <dbReference type="ARBA" id="ARBA00049595"/>
    </source>
</evidence>
<dbReference type="OrthoDB" id="68056at2759"/>
<dbReference type="PROSITE" id="PS00178">
    <property type="entry name" value="AA_TRNA_LIGASE_I"/>
    <property type="match status" value="1"/>
</dbReference>
<keyword evidence="11" id="KW-1185">Reference proteome</keyword>
<evidence type="ECO:0000313" key="11">
    <source>
        <dbReference type="Proteomes" id="UP000272942"/>
    </source>
</evidence>
<dbReference type="PANTHER" id="PTHR11956:SF11">
    <property type="entry name" value="ARGININE--TRNA LIGASE, MITOCHONDRIAL-RELATED"/>
    <property type="match status" value="1"/>
</dbReference>
<organism evidence="12">
    <name type="scientific">Echinostoma caproni</name>
    <dbReference type="NCBI Taxonomy" id="27848"/>
    <lineage>
        <taxon>Eukaryota</taxon>
        <taxon>Metazoa</taxon>
        <taxon>Spiralia</taxon>
        <taxon>Lophotrochozoa</taxon>
        <taxon>Platyhelminthes</taxon>
        <taxon>Trematoda</taxon>
        <taxon>Digenea</taxon>
        <taxon>Plagiorchiida</taxon>
        <taxon>Echinostomata</taxon>
        <taxon>Echinostomatoidea</taxon>
        <taxon>Echinostomatidae</taxon>
        <taxon>Echinostoma</taxon>
    </lineage>
</organism>
<reference evidence="12" key="1">
    <citation type="submission" date="2016-06" db="UniProtKB">
        <authorList>
            <consortium name="WormBaseParasite"/>
        </authorList>
    </citation>
    <scope>IDENTIFICATION</scope>
</reference>
<dbReference type="AlphaFoldDB" id="A0A183B3X4"/>
<dbReference type="SUPFAM" id="SSF52374">
    <property type="entry name" value="Nucleotidylyl transferase"/>
    <property type="match status" value="1"/>
</dbReference>
<dbReference type="GO" id="GO:0006420">
    <property type="term" value="P:arginyl-tRNA aminoacylation"/>
    <property type="evidence" value="ECO:0007669"/>
    <property type="project" value="InterPro"/>
</dbReference>
<sequence>MSTDSACRLQVSLTVNTSPNIAKPFHLGHFRATVTGNFIRNVNEAMHHRVVAINYLGDWGTQFDILARAFQQYGSWDKMNVDPMRHLQEIYVRTNMEDKTSPNTATSNPVQSFSDSDRMAWWAKVRQITIDHLAETYARMNVHFTAFEYESDYVDAAKRLVDRLRARGLAVNDR</sequence>
<dbReference type="Gene3D" id="3.40.50.620">
    <property type="entry name" value="HUPs"/>
    <property type="match status" value="1"/>
</dbReference>
<accession>A0A183B3X4</accession>
<evidence type="ECO:0000256" key="6">
    <source>
        <dbReference type="ARBA" id="ARBA00039495"/>
    </source>
</evidence>
<dbReference type="GO" id="GO:0005524">
    <property type="term" value="F:ATP binding"/>
    <property type="evidence" value="ECO:0007669"/>
    <property type="project" value="UniProtKB-KW"/>
</dbReference>
<comment type="function">
    <text evidence="7">Catalyzes the attachment of arginine to tRNA(Arg) in a two-step reaction: arginine is first activated by ATP to form Arg-AMP and then transferred to the acceptor end of tRNA(Arg).</text>
</comment>
<dbReference type="GO" id="GO:0032543">
    <property type="term" value="P:mitochondrial translation"/>
    <property type="evidence" value="ECO:0007669"/>
    <property type="project" value="TreeGrafter"/>
</dbReference>
<dbReference type="PANTHER" id="PTHR11956">
    <property type="entry name" value="ARGINYL-TRNA SYNTHETASE"/>
    <property type="match status" value="1"/>
</dbReference>
<evidence type="ECO:0000256" key="5">
    <source>
        <dbReference type="ARBA" id="ARBA00033033"/>
    </source>
</evidence>